<reference evidence="18 19" key="1">
    <citation type="submission" date="2020-09" db="EMBL/GenBank/DDBJ databases">
        <title>TT11 complete genome.</title>
        <authorList>
            <person name="Wu Z."/>
        </authorList>
    </citation>
    <scope>NUCLEOTIDE SEQUENCE [LARGE SCALE GENOMIC DNA]</scope>
    <source>
        <strain evidence="18 19">TT11</strain>
    </source>
</reference>
<feature type="domain" description="CHASE" evidence="17">
    <location>
        <begin position="108"/>
        <end position="192"/>
    </location>
</feature>
<evidence type="ECO:0000256" key="7">
    <source>
        <dbReference type="ARBA" id="ARBA00022741"/>
    </source>
</evidence>
<dbReference type="FunFam" id="1.10.287.130:FF:000004">
    <property type="entry name" value="Ethylene receptor 1"/>
    <property type="match status" value="1"/>
</dbReference>
<dbReference type="EC" id="2.7.13.3" evidence="3"/>
<dbReference type="RefSeq" id="WP_188231399.1">
    <property type="nucleotide sequence ID" value="NZ_JACVXB010000011.1"/>
</dbReference>
<dbReference type="SUPFAM" id="SSF52172">
    <property type="entry name" value="CheY-like"/>
    <property type="match status" value="1"/>
</dbReference>
<dbReference type="InterPro" id="IPR005467">
    <property type="entry name" value="His_kinase_dom"/>
</dbReference>
<comment type="caution">
    <text evidence="18">The sequence shown here is derived from an EMBL/GenBank/DDBJ whole genome shotgun (WGS) entry which is preliminary data.</text>
</comment>
<dbReference type="GO" id="GO:0016020">
    <property type="term" value="C:membrane"/>
    <property type="evidence" value="ECO:0007669"/>
    <property type="project" value="UniProtKB-SubCell"/>
</dbReference>
<dbReference type="GO" id="GO:0000155">
    <property type="term" value="F:phosphorelay sensor kinase activity"/>
    <property type="evidence" value="ECO:0007669"/>
    <property type="project" value="InterPro"/>
</dbReference>
<keyword evidence="11" id="KW-0902">Two-component regulatory system</keyword>
<dbReference type="InterPro" id="IPR036097">
    <property type="entry name" value="HisK_dim/P_sf"/>
</dbReference>
<dbReference type="AlphaFoldDB" id="A0A8J6Q2G6"/>
<evidence type="ECO:0000256" key="11">
    <source>
        <dbReference type="ARBA" id="ARBA00023012"/>
    </source>
</evidence>
<protein>
    <recommendedName>
        <fullName evidence="3">histidine kinase</fullName>
        <ecNumber evidence="3">2.7.13.3</ecNumber>
    </recommendedName>
</protein>
<dbReference type="Gene3D" id="3.40.50.2300">
    <property type="match status" value="1"/>
</dbReference>
<dbReference type="EMBL" id="JACVXB010000011">
    <property type="protein sequence ID" value="MBD0833617.1"/>
    <property type="molecule type" value="Genomic_DNA"/>
</dbReference>
<keyword evidence="19" id="KW-1185">Reference proteome</keyword>
<dbReference type="PROSITE" id="PS50839">
    <property type="entry name" value="CHASE"/>
    <property type="match status" value="1"/>
</dbReference>
<dbReference type="InterPro" id="IPR003594">
    <property type="entry name" value="HATPase_dom"/>
</dbReference>
<dbReference type="Proteomes" id="UP000600588">
    <property type="component" value="Unassembled WGS sequence"/>
</dbReference>
<evidence type="ECO:0000256" key="2">
    <source>
        <dbReference type="ARBA" id="ARBA00004370"/>
    </source>
</evidence>
<dbReference type="SMART" id="SM00387">
    <property type="entry name" value="HATPase_c"/>
    <property type="match status" value="1"/>
</dbReference>
<keyword evidence="4 13" id="KW-0597">Phosphoprotein</keyword>
<dbReference type="InterPro" id="IPR001789">
    <property type="entry name" value="Sig_transdc_resp-reg_receiver"/>
</dbReference>
<dbReference type="InterPro" id="IPR003661">
    <property type="entry name" value="HisK_dim/P_dom"/>
</dbReference>
<dbReference type="InterPro" id="IPR036890">
    <property type="entry name" value="HATPase_C_sf"/>
</dbReference>
<dbReference type="FunFam" id="3.30.565.10:FF:000010">
    <property type="entry name" value="Sensor histidine kinase RcsC"/>
    <property type="match status" value="1"/>
</dbReference>
<evidence type="ECO:0000256" key="12">
    <source>
        <dbReference type="ARBA" id="ARBA00023136"/>
    </source>
</evidence>
<dbReference type="Gene3D" id="3.30.565.10">
    <property type="entry name" value="Histidine kinase-like ATPase, C-terminal domain"/>
    <property type="match status" value="1"/>
</dbReference>
<evidence type="ECO:0000313" key="18">
    <source>
        <dbReference type="EMBL" id="MBD0833617.1"/>
    </source>
</evidence>
<evidence type="ECO:0000256" key="14">
    <source>
        <dbReference type="SAM" id="Phobius"/>
    </source>
</evidence>
<name>A0A8J6Q2G6_9FLAO</name>
<proteinExistence type="predicted"/>
<accession>A0A8J6Q2G6</accession>
<keyword evidence="10 14" id="KW-1133">Transmembrane helix</keyword>
<dbReference type="SUPFAM" id="SSF47384">
    <property type="entry name" value="Homodimeric domain of signal transducing histidine kinase"/>
    <property type="match status" value="1"/>
</dbReference>
<evidence type="ECO:0000256" key="4">
    <source>
        <dbReference type="ARBA" id="ARBA00022553"/>
    </source>
</evidence>
<feature type="transmembrane region" description="Helical" evidence="14">
    <location>
        <begin position="7"/>
        <end position="29"/>
    </location>
</feature>
<evidence type="ECO:0000256" key="6">
    <source>
        <dbReference type="ARBA" id="ARBA00022692"/>
    </source>
</evidence>
<dbReference type="InterPro" id="IPR004358">
    <property type="entry name" value="Sig_transdc_His_kin-like_C"/>
</dbReference>
<dbReference type="SMART" id="SM00448">
    <property type="entry name" value="REC"/>
    <property type="match status" value="1"/>
</dbReference>
<dbReference type="Pfam" id="PF00072">
    <property type="entry name" value="Response_reg"/>
    <property type="match status" value="1"/>
</dbReference>
<dbReference type="InterPro" id="IPR006189">
    <property type="entry name" value="CHASE_dom"/>
</dbReference>
<keyword evidence="12 14" id="KW-0472">Membrane</keyword>
<keyword evidence="8" id="KW-0418">Kinase</keyword>
<dbReference type="SMART" id="SM00388">
    <property type="entry name" value="HisKA"/>
    <property type="match status" value="1"/>
</dbReference>
<dbReference type="Gene3D" id="1.10.287.130">
    <property type="match status" value="1"/>
</dbReference>
<evidence type="ECO:0000256" key="1">
    <source>
        <dbReference type="ARBA" id="ARBA00000085"/>
    </source>
</evidence>
<sequence length="691" mass="79196">MIKTNRFDLVIAATSFFILTFLITSLYFISKDNYNAIIEEDIRENGEFLAKEFENIIRLDISRLENLKSRLEYTNGEYFSNWEHDAELLLKQNPSFKFIEWIDSTMTIRKINPLKGNEKVLNFDLSRLDYRNKEWHKHAKNKLTNVTSWVELTQSGHAILVDAPVYFNNKFQGTITAGMNFKTNFDRIVNYLEDKYAIKFYDDKGSLFYTLNEPIILEDHNELAYKKNILIDEGDNQSWQLEIYPSKNFLMHEGHILLNIALIIGLFLALILSSLIFFYLRAVKNSKIVTESNTRLTKLNEVLKQETERANKASQAKTEFLSNMSHEIRTPLHAIIGFIELLKNANLNAEHKEYLSFMDKSSGNLLNLVNDILDFNKIESGHIQLEEIKFTPLNKVKEVLKVNDFQFTKKNLYLNTIYNGEPGIQVVGDINKFIQVVNNLIKNAYKFTNEGGVTVGYCESVIGEQLKVIINVLDTGIGIPKDKINSIFNQFTQLENSIVKHYEGSGLGLTISKNLAALMGGDITVESEEGKGSKFTASFLFNIAEKQNTDKDANINKVLNVALNNVLIVDDNKLNIVVLKKFLKEFDINPDVVYNGQAAVDSATQKKYQLIFMDIHMPVMDGWEATKLIRENDKEVIIFGLSANVTTQAINQGIENGMNNYLTKPFKKDMLYKLLLFYFGKTEPHNKKAQQ</sequence>
<evidence type="ECO:0000259" key="15">
    <source>
        <dbReference type="PROSITE" id="PS50109"/>
    </source>
</evidence>
<dbReference type="InterPro" id="IPR011006">
    <property type="entry name" value="CheY-like_superfamily"/>
</dbReference>
<evidence type="ECO:0000256" key="8">
    <source>
        <dbReference type="ARBA" id="ARBA00022777"/>
    </source>
</evidence>
<evidence type="ECO:0000256" key="13">
    <source>
        <dbReference type="PROSITE-ProRule" id="PRU00169"/>
    </source>
</evidence>
<comment type="subcellular location">
    <subcellularLocation>
        <location evidence="2">Membrane</location>
    </subcellularLocation>
</comment>
<feature type="domain" description="Response regulatory" evidence="16">
    <location>
        <begin position="565"/>
        <end position="679"/>
    </location>
</feature>
<dbReference type="PANTHER" id="PTHR45339:SF1">
    <property type="entry name" value="HYBRID SIGNAL TRANSDUCTION HISTIDINE KINASE J"/>
    <property type="match status" value="1"/>
</dbReference>
<dbReference type="PANTHER" id="PTHR45339">
    <property type="entry name" value="HYBRID SIGNAL TRANSDUCTION HISTIDINE KINASE J"/>
    <property type="match status" value="1"/>
</dbReference>
<evidence type="ECO:0000259" key="16">
    <source>
        <dbReference type="PROSITE" id="PS50110"/>
    </source>
</evidence>
<keyword evidence="6 14" id="KW-0812">Transmembrane</keyword>
<dbReference type="Pfam" id="PF02518">
    <property type="entry name" value="HATPase_c"/>
    <property type="match status" value="1"/>
</dbReference>
<keyword evidence="7" id="KW-0547">Nucleotide-binding</keyword>
<evidence type="ECO:0000259" key="17">
    <source>
        <dbReference type="PROSITE" id="PS50839"/>
    </source>
</evidence>
<dbReference type="CDD" id="cd17546">
    <property type="entry name" value="REC_hyHK_CKI1_RcsC-like"/>
    <property type="match status" value="1"/>
</dbReference>
<evidence type="ECO:0000313" key="19">
    <source>
        <dbReference type="Proteomes" id="UP000600588"/>
    </source>
</evidence>
<dbReference type="GO" id="GO:0005524">
    <property type="term" value="F:ATP binding"/>
    <property type="evidence" value="ECO:0007669"/>
    <property type="project" value="UniProtKB-KW"/>
</dbReference>
<dbReference type="SUPFAM" id="SSF55874">
    <property type="entry name" value="ATPase domain of HSP90 chaperone/DNA topoisomerase II/histidine kinase"/>
    <property type="match status" value="1"/>
</dbReference>
<feature type="transmembrane region" description="Helical" evidence="14">
    <location>
        <begin position="256"/>
        <end position="280"/>
    </location>
</feature>
<evidence type="ECO:0000256" key="10">
    <source>
        <dbReference type="ARBA" id="ARBA00022989"/>
    </source>
</evidence>
<dbReference type="PRINTS" id="PR00344">
    <property type="entry name" value="BCTRLSENSOR"/>
</dbReference>
<evidence type="ECO:0000256" key="3">
    <source>
        <dbReference type="ARBA" id="ARBA00012438"/>
    </source>
</evidence>
<dbReference type="Pfam" id="PF00512">
    <property type="entry name" value="HisKA"/>
    <property type="match status" value="1"/>
</dbReference>
<keyword evidence="5" id="KW-0808">Transferase</keyword>
<feature type="modified residue" description="4-aspartylphosphate" evidence="13">
    <location>
        <position position="614"/>
    </location>
</feature>
<gene>
    <name evidence="18" type="ORF">ICJ83_15900</name>
</gene>
<dbReference type="PROSITE" id="PS50110">
    <property type="entry name" value="RESPONSE_REGULATORY"/>
    <property type="match status" value="1"/>
</dbReference>
<evidence type="ECO:0000256" key="9">
    <source>
        <dbReference type="ARBA" id="ARBA00022840"/>
    </source>
</evidence>
<evidence type="ECO:0000256" key="5">
    <source>
        <dbReference type="ARBA" id="ARBA00022679"/>
    </source>
</evidence>
<comment type="catalytic activity">
    <reaction evidence="1">
        <text>ATP + protein L-histidine = ADP + protein N-phospho-L-histidine.</text>
        <dbReference type="EC" id="2.7.13.3"/>
    </reaction>
</comment>
<feature type="domain" description="Histidine kinase" evidence="15">
    <location>
        <begin position="323"/>
        <end position="543"/>
    </location>
</feature>
<organism evidence="18 19">
    <name type="scientific">Aestuariibaculum sediminum</name>
    <dbReference type="NCBI Taxonomy" id="2770637"/>
    <lineage>
        <taxon>Bacteria</taxon>
        <taxon>Pseudomonadati</taxon>
        <taxon>Bacteroidota</taxon>
        <taxon>Flavobacteriia</taxon>
        <taxon>Flavobacteriales</taxon>
        <taxon>Flavobacteriaceae</taxon>
    </lineage>
</organism>
<dbReference type="CDD" id="cd00082">
    <property type="entry name" value="HisKA"/>
    <property type="match status" value="1"/>
</dbReference>
<dbReference type="CDD" id="cd16922">
    <property type="entry name" value="HATPase_EvgS-ArcB-TorS-like"/>
    <property type="match status" value="1"/>
</dbReference>
<dbReference type="PROSITE" id="PS50109">
    <property type="entry name" value="HIS_KIN"/>
    <property type="match status" value="1"/>
</dbReference>
<keyword evidence="9" id="KW-0067">ATP-binding</keyword>